<proteinExistence type="predicted"/>
<dbReference type="Gene3D" id="1.25.40.570">
    <property type="match status" value="1"/>
</dbReference>
<feature type="region of interest" description="Disordered" evidence="1">
    <location>
        <begin position="39"/>
        <end position="58"/>
    </location>
</feature>
<accession>A0A409XNU4</accession>
<dbReference type="AlphaFoldDB" id="A0A409XNU4"/>
<dbReference type="Proteomes" id="UP000283269">
    <property type="component" value="Unassembled WGS sequence"/>
</dbReference>
<dbReference type="InParanoid" id="A0A409XNU4"/>
<protein>
    <submittedName>
        <fullName evidence="2">Uncharacterized protein</fullName>
    </submittedName>
</protein>
<comment type="caution">
    <text evidence="2">The sequence shown here is derived from an EMBL/GenBank/DDBJ whole genome shotgun (WGS) entry which is preliminary data.</text>
</comment>
<dbReference type="EMBL" id="NHYD01001037">
    <property type="protein sequence ID" value="PPQ92463.1"/>
    <property type="molecule type" value="Genomic_DNA"/>
</dbReference>
<reference evidence="2 3" key="1">
    <citation type="journal article" date="2018" name="Evol. Lett.">
        <title>Horizontal gene cluster transfer increased hallucinogenic mushroom diversity.</title>
        <authorList>
            <person name="Reynolds H.T."/>
            <person name="Vijayakumar V."/>
            <person name="Gluck-Thaler E."/>
            <person name="Korotkin H.B."/>
            <person name="Matheny P.B."/>
            <person name="Slot J.C."/>
        </authorList>
    </citation>
    <scope>NUCLEOTIDE SEQUENCE [LARGE SCALE GENOMIC DNA]</scope>
    <source>
        <strain evidence="2 3">2631</strain>
    </source>
</reference>
<evidence type="ECO:0000313" key="3">
    <source>
        <dbReference type="Proteomes" id="UP000283269"/>
    </source>
</evidence>
<gene>
    <name evidence="2" type="ORF">CVT25_010082</name>
</gene>
<evidence type="ECO:0000313" key="2">
    <source>
        <dbReference type="EMBL" id="PPQ92463.1"/>
    </source>
</evidence>
<dbReference type="OrthoDB" id="1418352at2759"/>
<keyword evidence="3" id="KW-1185">Reference proteome</keyword>
<evidence type="ECO:0000256" key="1">
    <source>
        <dbReference type="SAM" id="MobiDB-lite"/>
    </source>
</evidence>
<organism evidence="2 3">
    <name type="scientific">Psilocybe cyanescens</name>
    <dbReference type="NCBI Taxonomy" id="93625"/>
    <lineage>
        <taxon>Eukaryota</taxon>
        <taxon>Fungi</taxon>
        <taxon>Dikarya</taxon>
        <taxon>Basidiomycota</taxon>
        <taxon>Agaricomycotina</taxon>
        <taxon>Agaricomycetes</taxon>
        <taxon>Agaricomycetidae</taxon>
        <taxon>Agaricales</taxon>
        <taxon>Agaricineae</taxon>
        <taxon>Strophariaceae</taxon>
        <taxon>Psilocybe</taxon>
    </lineage>
</organism>
<sequence>MSTGHSFTSCVGTPVQSLACGLFGGSLCLAHSFTNTPLSPSTPPMQQNSSQTQRSVHTSSRCNLKKIVELYSVEEVEYIAEQVGQEKQAVEAKLSKMILDKVLWLIGLSSTTNLKPTLPPFIFIFSSSLFMPFAYSLPASSPNSKHIVQNTYGVTIGHSSRSPSSWSHYAQKYASFPSPSLWFHQMTMAEAVPLSFH</sequence>
<name>A0A409XNU4_PSICY</name>